<evidence type="ECO:0000256" key="7">
    <source>
        <dbReference type="ARBA" id="ARBA00022982"/>
    </source>
</evidence>
<feature type="transmembrane region" description="Helical" evidence="12">
    <location>
        <begin position="44"/>
        <end position="67"/>
    </location>
</feature>
<evidence type="ECO:0000256" key="2">
    <source>
        <dbReference type="ARBA" id="ARBA00004141"/>
    </source>
</evidence>
<keyword evidence="4" id="KW-0349">Heme</keyword>
<dbReference type="SMART" id="SM00665">
    <property type="entry name" value="B561"/>
    <property type="match status" value="1"/>
</dbReference>
<name>A0A162JMI9_METRR</name>
<keyword evidence="9" id="KW-0408">Iron</keyword>
<comment type="caution">
    <text evidence="14">The sequence shown here is derived from an EMBL/GenBank/DDBJ whole genome shotgun (WGS) entry which is preliminary data.</text>
</comment>
<evidence type="ECO:0000256" key="8">
    <source>
        <dbReference type="ARBA" id="ARBA00022989"/>
    </source>
</evidence>
<dbReference type="PROSITE" id="PS50939">
    <property type="entry name" value="CYTOCHROME_B561"/>
    <property type="match status" value="1"/>
</dbReference>
<keyword evidence="15" id="KW-1185">Reference proteome</keyword>
<dbReference type="GO" id="GO:0016020">
    <property type="term" value="C:membrane"/>
    <property type="evidence" value="ECO:0007669"/>
    <property type="project" value="UniProtKB-SubCell"/>
</dbReference>
<keyword evidence="7" id="KW-0249">Electron transport</keyword>
<feature type="domain" description="Cytochrome b561" evidence="13">
    <location>
        <begin position="40"/>
        <end position="242"/>
    </location>
</feature>
<feature type="transmembrane region" description="Helical" evidence="12">
    <location>
        <begin position="116"/>
        <end position="137"/>
    </location>
</feature>
<keyword evidence="5 12" id="KW-0812">Transmembrane</keyword>
<dbReference type="CDD" id="cd08761">
    <property type="entry name" value="Cyt_b561_CYB561D2_like"/>
    <property type="match status" value="1"/>
</dbReference>
<evidence type="ECO:0000256" key="10">
    <source>
        <dbReference type="ARBA" id="ARBA00023136"/>
    </source>
</evidence>
<dbReference type="PANTHER" id="PTHR15422">
    <property type="entry name" value="OS05G0565100 PROTEIN"/>
    <property type="match status" value="1"/>
</dbReference>
<dbReference type="AlphaFoldDB" id="A0A162JMI9"/>
<evidence type="ECO:0000256" key="6">
    <source>
        <dbReference type="ARBA" id="ARBA00022723"/>
    </source>
</evidence>
<evidence type="ECO:0000256" key="1">
    <source>
        <dbReference type="ARBA" id="ARBA00001970"/>
    </source>
</evidence>
<feature type="transmembrane region" description="Helical" evidence="12">
    <location>
        <begin position="214"/>
        <end position="236"/>
    </location>
</feature>
<feature type="transmembrane region" description="Helical" evidence="12">
    <location>
        <begin position="149"/>
        <end position="171"/>
    </location>
</feature>
<keyword evidence="10 12" id="KW-0472">Membrane</keyword>
<organism evidence="14 15">
    <name type="scientific">Metarhizium rileyi (strain RCEF 4871)</name>
    <name type="common">Nomuraea rileyi</name>
    <dbReference type="NCBI Taxonomy" id="1649241"/>
    <lineage>
        <taxon>Eukaryota</taxon>
        <taxon>Fungi</taxon>
        <taxon>Dikarya</taxon>
        <taxon>Ascomycota</taxon>
        <taxon>Pezizomycotina</taxon>
        <taxon>Sordariomycetes</taxon>
        <taxon>Hypocreomycetidae</taxon>
        <taxon>Hypocreales</taxon>
        <taxon>Clavicipitaceae</taxon>
        <taxon>Metarhizium</taxon>
    </lineage>
</organism>
<sequence>MASATGLPQRPPTHDAIVASEAEPLLGKPGDAILHAGTSIMKSFAIGTAILAQLGIIILCADIWAHVFSNPLILFSGHPIAMSIAVFTLTQSVLVQQPISSETPQKKRLGQHIHAALNLFAFSAIVTGVTIIEVSKFRSHGPHFHSTHAFLGAFTLLVLVAQYVVGFTMWVTPRLYGGEERAKSFYKYHRYVGYFILVMLLVTVGSATETDYVQSVLGISISTAATACALVIIGVFPRIQKQKMGFGQSRPRRPVPDADGTTS</sequence>
<feature type="region of interest" description="Disordered" evidence="11">
    <location>
        <begin position="244"/>
        <end position="263"/>
    </location>
</feature>
<evidence type="ECO:0000256" key="9">
    <source>
        <dbReference type="ARBA" id="ARBA00023004"/>
    </source>
</evidence>
<dbReference type="OMA" id="WASIFLH"/>
<keyword evidence="3" id="KW-0813">Transport</keyword>
<evidence type="ECO:0000259" key="13">
    <source>
        <dbReference type="PROSITE" id="PS50939"/>
    </source>
</evidence>
<feature type="transmembrane region" description="Helical" evidence="12">
    <location>
        <begin position="191"/>
        <end position="208"/>
    </location>
</feature>
<dbReference type="Gene3D" id="1.20.120.1770">
    <property type="match status" value="1"/>
</dbReference>
<evidence type="ECO:0000256" key="4">
    <source>
        <dbReference type="ARBA" id="ARBA00022617"/>
    </source>
</evidence>
<comment type="cofactor">
    <cofactor evidence="1">
        <name>heme b</name>
        <dbReference type="ChEBI" id="CHEBI:60344"/>
    </cofactor>
</comment>
<dbReference type="InterPro" id="IPR045150">
    <property type="entry name" value="CYB561D1/2"/>
</dbReference>
<dbReference type="OrthoDB" id="432881at2759"/>
<proteinExistence type="predicted"/>
<evidence type="ECO:0000256" key="3">
    <source>
        <dbReference type="ARBA" id="ARBA00022448"/>
    </source>
</evidence>
<feature type="transmembrane region" description="Helical" evidence="12">
    <location>
        <begin position="73"/>
        <end position="95"/>
    </location>
</feature>
<reference evidence="14 15" key="1">
    <citation type="journal article" date="2016" name="Genome Biol. Evol.">
        <title>Divergent and convergent evolution of fungal pathogenicity.</title>
        <authorList>
            <person name="Shang Y."/>
            <person name="Xiao G."/>
            <person name="Zheng P."/>
            <person name="Cen K."/>
            <person name="Zhan S."/>
            <person name="Wang C."/>
        </authorList>
    </citation>
    <scope>NUCLEOTIDE SEQUENCE [LARGE SCALE GENOMIC DNA]</scope>
    <source>
        <strain evidence="14 15">RCEF 4871</strain>
    </source>
</reference>
<keyword evidence="6" id="KW-0479">Metal-binding</keyword>
<dbReference type="EMBL" id="AZHC01000007">
    <property type="protein sequence ID" value="OAA46398.1"/>
    <property type="molecule type" value="Genomic_DNA"/>
</dbReference>
<evidence type="ECO:0000256" key="12">
    <source>
        <dbReference type="SAM" id="Phobius"/>
    </source>
</evidence>
<protein>
    <submittedName>
        <fullName evidence="14">Cytochrome b561, eukaryote</fullName>
    </submittedName>
</protein>
<dbReference type="PANTHER" id="PTHR15422:SF45">
    <property type="entry name" value="CYTOCHROME B561 DOMAIN-CONTAINING PROTEIN"/>
    <property type="match status" value="1"/>
</dbReference>
<dbReference type="GO" id="GO:0046872">
    <property type="term" value="F:metal ion binding"/>
    <property type="evidence" value="ECO:0007669"/>
    <property type="project" value="UniProtKB-KW"/>
</dbReference>
<evidence type="ECO:0000256" key="11">
    <source>
        <dbReference type="SAM" id="MobiDB-lite"/>
    </source>
</evidence>
<dbReference type="Proteomes" id="UP000243498">
    <property type="component" value="Unassembled WGS sequence"/>
</dbReference>
<dbReference type="Pfam" id="PF03188">
    <property type="entry name" value="Cytochrom_B561"/>
    <property type="match status" value="1"/>
</dbReference>
<evidence type="ECO:0000313" key="14">
    <source>
        <dbReference type="EMBL" id="OAA46398.1"/>
    </source>
</evidence>
<dbReference type="GO" id="GO:0140575">
    <property type="term" value="F:transmembrane monodehydroascorbate reductase activity"/>
    <property type="evidence" value="ECO:0007669"/>
    <property type="project" value="InterPro"/>
</dbReference>
<gene>
    <name evidence="14" type="ORF">NOR_03151</name>
</gene>
<comment type="subcellular location">
    <subcellularLocation>
        <location evidence="2">Membrane</location>
        <topology evidence="2">Multi-pass membrane protein</topology>
    </subcellularLocation>
</comment>
<accession>A0A162JMI9</accession>
<keyword evidence="8 12" id="KW-1133">Transmembrane helix</keyword>
<evidence type="ECO:0000256" key="5">
    <source>
        <dbReference type="ARBA" id="ARBA00022692"/>
    </source>
</evidence>
<dbReference type="InterPro" id="IPR006593">
    <property type="entry name" value="Cyt_b561/ferric_Rdtase_TM"/>
</dbReference>
<evidence type="ECO:0000313" key="15">
    <source>
        <dbReference type="Proteomes" id="UP000243498"/>
    </source>
</evidence>